<reference evidence="2" key="2">
    <citation type="journal article" date="2015" name="Fish Shellfish Immunol.">
        <title>Early steps in the European eel (Anguilla anguilla)-Vibrio vulnificus interaction in the gills: Role of the RtxA13 toxin.</title>
        <authorList>
            <person name="Callol A."/>
            <person name="Pajuelo D."/>
            <person name="Ebbesson L."/>
            <person name="Teles M."/>
            <person name="MacKenzie S."/>
            <person name="Amaro C."/>
        </authorList>
    </citation>
    <scope>NUCLEOTIDE SEQUENCE</scope>
</reference>
<dbReference type="EMBL" id="GBXM01100416">
    <property type="protein sequence ID" value="JAH08161.1"/>
    <property type="molecule type" value="Transcribed_RNA"/>
</dbReference>
<protein>
    <submittedName>
        <fullName evidence="2">Uncharacterized protein</fullName>
    </submittedName>
</protein>
<accession>A0A0E9PP19</accession>
<sequence length="32" mass="3651">MFSRDKHVTPEMTLTQPCIGTRPFTPTRLSTT</sequence>
<evidence type="ECO:0000313" key="2">
    <source>
        <dbReference type="EMBL" id="JAH06371.1"/>
    </source>
</evidence>
<dbReference type="AlphaFoldDB" id="A0A0E9PP19"/>
<dbReference type="EMBL" id="GBXM01093303">
    <property type="protein sequence ID" value="JAH15274.1"/>
    <property type="molecule type" value="Transcribed_RNA"/>
</dbReference>
<name>A0A0E9PP19_ANGAN</name>
<dbReference type="EMBL" id="GBXM01102206">
    <property type="protein sequence ID" value="JAH06371.1"/>
    <property type="molecule type" value="Transcribed_RNA"/>
</dbReference>
<organism evidence="2">
    <name type="scientific">Anguilla anguilla</name>
    <name type="common">European freshwater eel</name>
    <name type="synonym">Muraena anguilla</name>
    <dbReference type="NCBI Taxonomy" id="7936"/>
    <lineage>
        <taxon>Eukaryota</taxon>
        <taxon>Metazoa</taxon>
        <taxon>Chordata</taxon>
        <taxon>Craniata</taxon>
        <taxon>Vertebrata</taxon>
        <taxon>Euteleostomi</taxon>
        <taxon>Actinopterygii</taxon>
        <taxon>Neopterygii</taxon>
        <taxon>Teleostei</taxon>
        <taxon>Anguilliformes</taxon>
        <taxon>Anguillidae</taxon>
        <taxon>Anguilla</taxon>
    </lineage>
</organism>
<proteinExistence type="predicted"/>
<reference evidence="2" key="1">
    <citation type="submission" date="2014-11" db="EMBL/GenBank/DDBJ databases">
        <authorList>
            <person name="Amaro Gonzalez C."/>
        </authorList>
    </citation>
    <scope>NUCLEOTIDE SEQUENCE</scope>
</reference>
<evidence type="ECO:0000256" key="1">
    <source>
        <dbReference type="SAM" id="MobiDB-lite"/>
    </source>
</evidence>
<feature type="region of interest" description="Disordered" evidence="1">
    <location>
        <begin position="1"/>
        <end position="32"/>
    </location>
</feature>